<accession>A0AAV4YEL0</accession>
<dbReference type="Proteomes" id="UP001054945">
    <property type="component" value="Unassembled WGS sequence"/>
</dbReference>
<gene>
    <name evidence="1" type="ORF">CEXT_756781</name>
</gene>
<reference evidence="1 2" key="1">
    <citation type="submission" date="2021-06" db="EMBL/GenBank/DDBJ databases">
        <title>Caerostris extrusa draft genome.</title>
        <authorList>
            <person name="Kono N."/>
            <person name="Arakawa K."/>
        </authorList>
    </citation>
    <scope>NUCLEOTIDE SEQUENCE [LARGE SCALE GENOMIC DNA]</scope>
</reference>
<evidence type="ECO:0000313" key="1">
    <source>
        <dbReference type="EMBL" id="GIZ04674.1"/>
    </source>
</evidence>
<dbReference type="EMBL" id="BPLR01001780">
    <property type="protein sequence ID" value="GIZ04674.1"/>
    <property type="molecule type" value="Genomic_DNA"/>
</dbReference>
<comment type="caution">
    <text evidence="1">The sequence shown here is derived from an EMBL/GenBank/DDBJ whole genome shotgun (WGS) entry which is preliminary data.</text>
</comment>
<evidence type="ECO:0000313" key="2">
    <source>
        <dbReference type="Proteomes" id="UP001054945"/>
    </source>
</evidence>
<name>A0AAV4YEL0_CAEEX</name>
<feature type="non-terminal residue" evidence="1">
    <location>
        <position position="1"/>
    </location>
</feature>
<protein>
    <submittedName>
        <fullName evidence="1">Uncharacterized protein</fullName>
    </submittedName>
</protein>
<organism evidence="1 2">
    <name type="scientific">Caerostris extrusa</name>
    <name type="common">Bark spider</name>
    <name type="synonym">Caerostris bankana</name>
    <dbReference type="NCBI Taxonomy" id="172846"/>
    <lineage>
        <taxon>Eukaryota</taxon>
        <taxon>Metazoa</taxon>
        <taxon>Ecdysozoa</taxon>
        <taxon>Arthropoda</taxon>
        <taxon>Chelicerata</taxon>
        <taxon>Arachnida</taxon>
        <taxon>Araneae</taxon>
        <taxon>Araneomorphae</taxon>
        <taxon>Entelegynae</taxon>
        <taxon>Araneoidea</taxon>
        <taxon>Araneidae</taxon>
        <taxon>Caerostris</taxon>
    </lineage>
</organism>
<sequence length="98" mass="11410">TTRGEMMVFRKGIFTKRFREDRRLKKAVHESPGRKLSFKVWTADCIGSLDSPSEREHKFIVCAVDLCTRWAEATRLKISQHCFGESVLIYGVSESYMY</sequence>
<proteinExistence type="predicted"/>
<keyword evidence="2" id="KW-1185">Reference proteome</keyword>
<dbReference type="AlphaFoldDB" id="A0AAV4YEL0"/>